<accession>A0AAV6XJ07</accession>
<evidence type="ECO:0000313" key="2">
    <source>
        <dbReference type="Proteomes" id="UP000826271"/>
    </source>
</evidence>
<name>A0AAV6XJ07_9LAMI</name>
<reference evidence="1" key="1">
    <citation type="submission" date="2019-10" db="EMBL/GenBank/DDBJ databases">
        <authorList>
            <person name="Zhang R."/>
            <person name="Pan Y."/>
            <person name="Wang J."/>
            <person name="Ma R."/>
            <person name="Yu S."/>
        </authorList>
    </citation>
    <scope>NUCLEOTIDE SEQUENCE</scope>
    <source>
        <strain evidence="1">LA-IB0</strain>
        <tissue evidence="1">Leaf</tissue>
    </source>
</reference>
<evidence type="ECO:0000313" key="1">
    <source>
        <dbReference type="EMBL" id="KAG8382971.1"/>
    </source>
</evidence>
<dbReference type="EMBL" id="WHWC01000005">
    <property type="protein sequence ID" value="KAG8382971.1"/>
    <property type="molecule type" value="Genomic_DNA"/>
</dbReference>
<dbReference type="Proteomes" id="UP000826271">
    <property type="component" value="Unassembled WGS sequence"/>
</dbReference>
<dbReference type="PANTHER" id="PTHR31050">
    <property type="entry name" value="OS08G0413200 PROTEIN"/>
    <property type="match status" value="1"/>
</dbReference>
<proteinExistence type="predicted"/>
<protein>
    <submittedName>
        <fullName evidence="1">Uncharacterized protein</fullName>
    </submittedName>
</protein>
<keyword evidence="2" id="KW-1185">Reference proteome</keyword>
<dbReference type="Pfam" id="PF06880">
    <property type="entry name" value="DUF1262"/>
    <property type="match status" value="1"/>
</dbReference>
<dbReference type="PANTHER" id="PTHR31050:SF3">
    <property type="entry name" value="OS08G0412800 PROTEIN"/>
    <property type="match status" value="1"/>
</dbReference>
<comment type="caution">
    <text evidence="1">The sequence shown here is derived from an EMBL/GenBank/DDBJ whole genome shotgun (WGS) entry which is preliminary data.</text>
</comment>
<dbReference type="InterPro" id="IPR010683">
    <property type="entry name" value="DUF1262"/>
</dbReference>
<gene>
    <name evidence="1" type="ORF">BUALT_Bualt05G0135400</name>
</gene>
<dbReference type="AlphaFoldDB" id="A0AAV6XJ07"/>
<organism evidence="1 2">
    <name type="scientific">Buddleja alternifolia</name>
    <dbReference type="NCBI Taxonomy" id="168488"/>
    <lineage>
        <taxon>Eukaryota</taxon>
        <taxon>Viridiplantae</taxon>
        <taxon>Streptophyta</taxon>
        <taxon>Embryophyta</taxon>
        <taxon>Tracheophyta</taxon>
        <taxon>Spermatophyta</taxon>
        <taxon>Magnoliopsida</taxon>
        <taxon>eudicotyledons</taxon>
        <taxon>Gunneridae</taxon>
        <taxon>Pentapetalae</taxon>
        <taxon>asterids</taxon>
        <taxon>lamiids</taxon>
        <taxon>Lamiales</taxon>
        <taxon>Scrophulariaceae</taxon>
        <taxon>Buddlejeae</taxon>
        <taxon>Buddleja</taxon>
    </lineage>
</organism>
<sequence>MYMTRRLSQLLLSPESLTKQHDGPKSGFLVIQDDESETYMCFGCYKDRAVRELPFPQIKGLTQSADDSLKYILLIPVLNQPLSSNRYYAIDPHGKHKGYVCIYSTDFYGWSIYTRSRENIKIDVDAQGLDSKLRARFPEFDDLSISLKSSQPCRVGKWYCPFVFVKEGTLRDQVERSMYYEMTLEQRWEQIFTCQKNTYNNPGNSVAIDALLEKEEVFVREVKALWSENNVANGVIWFMSYGPGGGETRVGLRVEVVERMK</sequence>